<dbReference type="GO" id="GO:0003676">
    <property type="term" value="F:nucleic acid binding"/>
    <property type="evidence" value="ECO:0007669"/>
    <property type="project" value="InterPro"/>
</dbReference>
<sequence>EVQFRWIPAHVGVPGNEMADQAAKEAAGFNPNADAHAAPPPEPEHVRTLTATTKTIIRWAMKYEWETSWDKSKHGRDLYKL</sequence>
<evidence type="ECO:0000256" key="1">
    <source>
        <dbReference type="SAM" id="MobiDB-lite"/>
    </source>
</evidence>
<organism evidence="3 4">
    <name type="scientific">Colletotrichum godetiae</name>
    <dbReference type="NCBI Taxonomy" id="1209918"/>
    <lineage>
        <taxon>Eukaryota</taxon>
        <taxon>Fungi</taxon>
        <taxon>Dikarya</taxon>
        <taxon>Ascomycota</taxon>
        <taxon>Pezizomycotina</taxon>
        <taxon>Sordariomycetes</taxon>
        <taxon>Hypocreomycetidae</taxon>
        <taxon>Glomerellales</taxon>
        <taxon>Glomerellaceae</taxon>
        <taxon>Colletotrichum</taxon>
        <taxon>Colletotrichum acutatum species complex</taxon>
    </lineage>
</organism>
<keyword evidence="4" id="KW-1185">Reference proteome</keyword>
<feature type="non-terminal residue" evidence="3">
    <location>
        <position position="81"/>
    </location>
</feature>
<evidence type="ECO:0000313" key="3">
    <source>
        <dbReference type="EMBL" id="KAK1658516.1"/>
    </source>
</evidence>
<dbReference type="InterPro" id="IPR002156">
    <property type="entry name" value="RNaseH_domain"/>
</dbReference>
<comment type="caution">
    <text evidence="3">The sequence shown here is derived from an EMBL/GenBank/DDBJ whole genome shotgun (WGS) entry which is preliminary data.</text>
</comment>
<dbReference type="Pfam" id="PF00075">
    <property type="entry name" value="RNase_H"/>
    <property type="match status" value="1"/>
</dbReference>
<dbReference type="InterPro" id="IPR036397">
    <property type="entry name" value="RNaseH_sf"/>
</dbReference>
<dbReference type="Proteomes" id="UP001224890">
    <property type="component" value="Unassembled WGS sequence"/>
</dbReference>
<dbReference type="SUPFAM" id="SSF53098">
    <property type="entry name" value="Ribonuclease H-like"/>
    <property type="match status" value="1"/>
</dbReference>
<dbReference type="PROSITE" id="PS50879">
    <property type="entry name" value="RNASE_H_1"/>
    <property type="match status" value="1"/>
</dbReference>
<accession>A0AAJ0ENF2</accession>
<proteinExistence type="predicted"/>
<dbReference type="EMBL" id="JAHMHR010000072">
    <property type="protein sequence ID" value="KAK1658516.1"/>
    <property type="molecule type" value="Genomic_DNA"/>
</dbReference>
<evidence type="ECO:0000259" key="2">
    <source>
        <dbReference type="PROSITE" id="PS50879"/>
    </source>
</evidence>
<dbReference type="AlphaFoldDB" id="A0AAJ0ENF2"/>
<gene>
    <name evidence="3" type="ORF">BDP55DRAFT_506436</name>
</gene>
<evidence type="ECO:0000313" key="4">
    <source>
        <dbReference type="Proteomes" id="UP001224890"/>
    </source>
</evidence>
<reference evidence="3" key="1">
    <citation type="submission" date="2021-06" db="EMBL/GenBank/DDBJ databases">
        <title>Comparative genomics, transcriptomics and evolutionary studies reveal genomic signatures of adaptation to plant cell wall in hemibiotrophic fungi.</title>
        <authorList>
            <consortium name="DOE Joint Genome Institute"/>
            <person name="Baroncelli R."/>
            <person name="Diaz J.F."/>
            <person name="Benocci T."/>
            <person name="Peng M."/>
            <person name="Battaglia E."/>
            <person name="Haridas S."/>
            <person name="Andreopoulos W."/>
            <person name="Labutti K."/>
            <person name="Pangilinan J."/>
            <person name="Floch G.L."/>
            <person name="Makela M.R."/>
            <person name="Henrissat B."/>
            <person name="Grigoriev I.V."/>
            <person name="Crouch J.A."/>
            <person name="De Vries R.P."/>
            <person name="Sukno S.A."/>
            <person name="Thon M.R."/>
        </authorList>
    </citation>
    <scope>NUCLEOTIDE SEQUENCE</scope>
    <source>
        <strain evidence="3">CBS 193.32</strain>
    </source>
</reference>
<feature type="non-terminal residue" evidence="3">
    <location>
        <position position="1"/>
    </location>
</feature>
<protein>
    <recommendedName>
        <fullName evidence="2">RNase H type-1 domain-containing protein</fullName>
    </recommendedName>
</protein>
<dbReference type="RefSeq" id="XP_060423280.1">
    <property type="nucleotide sequence ID" value="XM_060567670.1"/>
</dbReference>
<feature type="region of interest" description="Disordered" evidence="1">
    <location>
        <begin position="21"/>
        <end position="45"/>
    </location>
</feature>
<name>A0AAJ0ENF2_9PEZI</name>
<dbReference type="GO" id="GO:0004523">
    <property type="term" value="F:RNA-DNA hybrid ribonuclease activity"/>
    <property type="evidence" value="ECO:0007669"/>
    <property type="project" value="InterPro"/>
</dbReference>
<feature type="domain" description="RNase H type-1" evidence="2">
    <location>
        <begin position="1"/>
        <end position="28"/>
    </location>
</feature>
<dbReference type="GeneID" id="85452196"/>
<dbReference type="InterPro" id="IPR012337">
    <property type="entry name" value="RNaseH-like_sf"/>
</dbReference>
<dbReference type="Gene3D" id="3.30.420.10">
    <property type="entry name" value="Ribonuclease H-like superfamily/Ribonuclease H"/>
    <property type="match status" value="1"/>
</dbReference>